<evidence type="ECO:0000256" key="1">
    <source>
        <dbReference type="ARBA" id="ARBA00004496"/>
    </source>
</evidence>
<gene>
    <name evidence="15" type="primary">xerC_3</name>
    <name evidence="12" type="synonym">xerC</name>
    <name evidence="15" type="ORF">BN1804_02936</name>
</gene>
<dbReference type="GO" id="GO:0009037">
    <property type="term" value="F:tyrosine-based site-specific recombinase activity"/>
    <property type="evidence" value="ECO:0007669"/>
    <property type="project" value="UniProtKB-UniRule"/>
</dbReference>
<sequence length="307" mass="35066">MNQPIDIPETLSTAIEQFLRYIQVERRLSPVTVENYHRQLMALAQMMVAMKITQWISLESQHVRMLLAKSNRSGLQPTSLALRFSALRSFLDWQVAQGMLEVNPAKGIRTPKSGRHLPKNMDVDEVSQLMNIDLKDPLSVRDRTMLEVMYGAGLRLSELTNLNISDINMNEGEVRVLGKGSKERKVPLGRKALEWLQNWFPIRELYAPEDKAVFISTQSGKRLSVRSVQKRFELWGIKQGLSSHVNPHKLRHSFATHLLESSGDLRAVQELLGHANLSTTQVYTHLDFQHLAKVYDAAHPRAKREKS</sequence>
<dbReference type="EMBL" id="CVRY01000006">
    <property type="protein sequence ID" value="CRL64316.1"/>
    <property type="molecule type" value="Genomic_DNA"/>
</dbReference>
<dbReference type="PROSITE" id="PS51898">
    <property type="entry name" value="TYR_RECOMBINASE"/>
    <property type="match status" value="1"/>
</dbReference>
<dbReference type="GO" id="GO:0051301">
    <property type="term" value="P:cell division"/>
    <property type="evidence" value="ECO:0007669"/>
    <property type="project" value="UniProtKB-UniRule"/>
</dbReference>
<feature type="active site" evidence="12">
    <location>
        <position position="251"/>
    </location>
</feature>
<dbReference type="NCBIfam" id="TIGR02224">
    <property type="entry name" value="recomb_XerC"/>
    <property type="match status" value="1"/>
</dbReference>
<evidence type="ECO:0000256" key="10">
    <source>
        <dbReference type="ARBA" id="ARBA00023172"/>
    </source>
</evidence>
<evidence type="ECO:0000256" key="3">
    <source>
        <dbReference type="ARBA" id="ARBA00011483"/>
    </source>
</evidence>
<feature type="active site" description="O-(3'-phospho-DNA)-tyrosine intermediate" evidence="12">
    <location>
        <position position="283"/>
    </location>
</feature>
<dbReference type="PROSITE" id="PS51900">
    <property type="entry name" value="CB"/>
    <property type="match status" value="1"/>
</dbReference>
<dbReference type="GO" id="GO:0007059">
    <property type="term" value="P:chromosome segregation"/>
    <property type="evidence" value="ECO:0007669"/>
    <property type="project" value="UniProtKB-UniRule"/>
</dbReference>
<dbReference type="InterPro" id="IPR013762">
    <property type="entry name" value="Integrase-like_cat_sf"/>
</dbReference>
<dbReference type="InterPro" id="IPR011010">
    <property type="entry name" value="DNA_brk_join_enz"/>
</dbReference>
<dbReference type="InterPro" id="IPR004107">
    <property type="entry name" value="Integrase_SAM-like_N"/>
</dbReference>
<dbReference type="InterPro" id="IPR044068">
    <property type="entry name" value="CB"/>
</dbReference>
<keyword evidence="8 12" id="KW-0229">DNA integration</keyword>
<dbReference type="GO" id="GO:0003677">
    <property type="term" value="F:DNA binding"/>
    <property type="evidence" value="ECO:0007669"/>
    <property type="project" value="UniProtKB-UniRule"/>
</dbReference>
<dbReference type="Gene3D" id="1.10.150.130">
    <property type="match status" value="1"/>
</dbReference>
<evidence type="ECO:0000313" key="15">
    <source>
        <dbReference type="EMBL" id="CRL64316.1"/>
    </source>
</evidence>
<evidence type="ECO:0000256" key="9">
    <source>
        <dbReference type="ARBA" id="ARBA00023125"/>
    </source>
</evidence>
<dbReference type="GO" id="GO:0006313">
    <property type="term" value="P:DNA transposition"/>
    <property type="evidence" value="ECO:0007669"/>
    <property type="project" value="UniProtKB-UniRule"/>
</dbReference>
<feature type="active site" evidence="12">
    <location>
        <position position="248"/>
    </location>
</feature>
<evidence type="ECO:0000256" key="7">
    <source>
        <dbReference type="ARBA" id="ARBA00022829"/>
    </source>
</evidence>
<comment type="subcellular location">
    <subcellularLocation>
        <location evidence="1 12">Cytoplasm</location>
    </subcellularLocation>
</comment>
<reference evidence="16" key="1">
    <citation type="submission" date="2015-06" db="EMBL/GenBank/DDBJ databases">
        <authorList>
            <person name="Urmite Genomes"/>
        </authorList>
    </citation>
    <scope>NUCLEOTIDE SEQUENCE [LARGE SCALE GENOMIC DNA]</scope>
    <source>
        <strain evidence="16">CSUR P1867</strain>
    </source>
</reference>
<dbReference type="InterPro" id="IPR050090">
    <property type="entry name" value="Tyrosine_recombinase_XerCD"/>
</dbReference>
<evidence type="ECO:0000259" key="13">
    <source>
        <dbReference type="PROSITE" id="PS51898"/>
    </source>
</evidence>
<dbReference type="HAMAP" id="MF_01808">
    <property type="entry name" value="Recomb_XerC_XerD"/>
    <property type="match status" value="1"/>
</dbReference>
<dbReference type="CDD" id="cd00798">
    <property type="entry name" value="INT_XerDC_C"/>
    <property type="match status" value="1"/>
</dbReference>
<feature type="active site" evidence="12">
    <location>
        <position position="155"/>
    </location>
</feature>
<comment type="similarity">
    <text evidence="2 12">Belongs to the 'phage' integrase family. XerC subfamily.</text>
</comment>
<dbReference type="RefSeq" id="WP_072064595.1">
    <property type="nucleotide sequence ID" value="NZ_CVRY01000006.1"/>
</dbReference>
<keyword evidence="5 12" id="KW-0963">Cytoplasm</keyword>
<comment type="function">
    <text evidence="12">Site-specific tyrosine recombinase, which acts by catalyzing the cutting and rejoining of the recombining DNA molecules. Binds cooperatively to specific DNA consensus sequences that are separated from XerD binding sites by a short central region, forming the heterotetrameric XerC-XerD complex that recombines DNA substrates. The complex is essential to convert dimers of the bacterial chromosome into monomers to permit their segregation at cell division. It also contributes to the segregational stability of plasmids. In the complex XerC specifically exchanges the top DNA strands.</text>
</comment>
<comment type="subunit">
    <text evidence="3 12">Forms a cyclic heterotetrameric complex composed of two molecules of XerC and two molecules of XerD, in which XerC interacts with XerD via its C-terminal region, XerD interacts with XerC via its C-terminal region and so on.</text>
</comment>
<dbReference type="PANTHER" id="PTHR30349:SF81">
    <property type="entry name" value="TYROSINE RECOMBINASE XERC"/>
    <property type="match status" value="1"/>
</dbReference>
<keyword evidence="9 12" id="KW-0238">DNA-binding</keyword>
<feature type="active site" evidence="12">
    <location>
        <position position="274"/>
    </location>
</feature>
<evidence type="ECO:0000313" key="16">
    <source>
        <dbReference type="Proteomes" id="UP000183920"/>
    </source>
</evidence>
<dbReference type="SUPFAM" id="SSF56349">
    <property type="entry name" value="DNA breaking-rejoining enzymes"/>
    <property type="match status" value="1"/>
</dbReference>
<dbReference type="Gene3D" id="1.10.443.10">
    <property type="entry name" value="Intergrase catalytic core"/>
    <property type="match status" value="1"/>
</dbReference>
<dbReference type="NCBIfam" id="NF001399">
    <property type="entry name" value="PRK00283.1"/>
    <property type="match status" value="1"/>
</dbReference>
<feature type="domain" description="Core-binding (CB)" evidence="14">
    <location>
        <begin position="9"/>
        <end position="95"/>
    </location>
</feature>
<dbReference type="InterPro" id="IPR002104">
    <property type="entry name" value="Integrase_catalytic"/>
</dbReference>
<evidence type="ECO:0000256" key="12">
    <source>
        <dbReference type="HAMAP-Rule" id="MF_01808"/>
    </source>
</evidence>
<dbReference type="AlphaFoldDB" id="A0A0G4QFA7"/>
<evidence type="ECO:0000256" key="11">
    <source>
        <dbReference type="ARBA" id="ARBA00023306"/>
    </source>
</evidence>
<evidence type="ECO:0000256" key="6">
    <source>
        <dbReference type="ARBA" id="ARBA00022618"/>
    </source>
</evidence>
<evidence type="ECO:0000256" key="4">
    <source>
        <dbReference type="ARBA" id="ARBA00015804"/>
    </source>
</evidence>
<organism evidence="15 16">
    <name type="scientific">Proteus penneri</name>
    <dbReference type="NCBI Taxonomy" id="102862"/>
    <lineage>
        <taxon>Bacteria</taxon>
        <taxon>Pseudomonadati</taxon>
        <taxon>Pseudomonadota</taxon>
        <taxon>Gammaproteobacteria</taxon>
        <taxon>Enterobacterales</taxon>
        <taxon>Morganellaceae</taxon>
        <taxon>Proteus</taxon>
    </lineage>
</organism>
<name>A0A0G4QFA7_9GAMM</name>
<keyword evidence="10 12" id="KW-0233">DNA recombination</keyword>
<keyword evidence="11 12" id="KW-0131">Cell cycle</keyword>
<dbReference type="InterPro" id="IPR011931">
    <property type="entry name" value="Recomb_XerC"/>
</dbReference>
<dbReference type="Proteomes" id="UP000183920">
    <property type="component" value="Unassembled WGS sequence"/>
</dbReference>
<evidence type="ECO:0000256" key="5">
    <source>
        <dbReference type="ARBA" id="ARBA00022490"/>
    </source>
</evidence>
<dbReference type="FunFam" id="1.10.443.10:FF:000002">
    <property type="entry name" value="Tyrosine recombinase XerC"/>
    <property type="match status" value="1"/>
</dbReference>
<dbReference type="GO" id="GO:0005737">
    <property type="term" value="C:cytoplasm"/>
    <property type="evidence" value="ECO:0007669"/>
    <property type="project" value="UniProtKB-SubCell"/>
</dbReference>
<proteinExistence type="inferred from homology"/>
<accession>A0A0G4QFA7</accession>
<evidence type="ECO:0000256" key="2">
    <source>
        <dbReference type="ARBA" id="ARBA00006657"/>
    </source>
</evidence>
<feature type="domain" description="Tyr recombinase" evidence="13">
    <location>
        <begin position="116"/>
        <end position="296"/>
    </location>
</feature>
<keyword evidence="6 12" id="KW-0132">Cell division</keyword>
<feature type="active site" evidence="12">
    <location>
        <position position="179"/>
    </location>
</feature>
<dbReference type="InterPro" id="IPR023009">
    <property type="entry name" value="Tyrosine_recombinase_XerC/XerD"/>
</dbReference>
<dbReference type="PANTHER" id="PTHR30349">
    <property type="entry name" value="PHAGE INTEGRASE-RELATED"/>
    <property type="match status" value="1"/>
</dbReference>
<protein>
    <recommendedName>
        <fullName evidence="4 12">Tyrosine recombinase XerC</fullName>
    </recommendedName>
</protein>
<comment type="activity regulation">
    <text evidence="12">FtsK may regulate the catalytic switch between XerC and XerD in the heterotetrameric complex during the two steps of the recombination process.</text>
</comment>
<evidence type="ECO:0000259" key="14">
    <source>
        <dbReference type="PROSITE" id="PS51900"/>
    </source>
</evidence>
<keyword evidence="7 12" id="KW-0159">Chromosome partition</keyword>
<dbReference type="SUPFAM" id="SSF47823">
    <property type="entry name" value="lambda integrase-like, N-terminal domain"/>
    <property type="match status" value="1"/>
</dbReference>
<dbReference type="Pfam" id="PF02899">
    <property type="entry name" value="Phage_int_SAM_1"/>
    <property type="match status" value="1"/>
</dbReference>
<evidence type="ECO:0000256" key="8">
    <source>
        <dbReference type="ARBA" id="ARBA00022908"/>
    </source>
</evidence>
<dbReference type="InterPro" id="IPR010998">
    <property type="entry name" value="Integrase_recombinase_N"/>
</dbReference>
<dbReference type="Pfam" id="PF00589">
    <property type="entry name" value="Phage_integrase"/>
    <property type="match status" value="1"/>
</dbReference>